<keyword evidence="10" id="KW-0812">Transmembrane</keyword>
<evidence type="ECO:0000256" key="5">
    <source>
        <dbReference type="ARBA" id="ARBA00022982"/>
    </source>
</evidence>
<feature type="compositionally biased region" description="Acidic residues" evidence="9">
    <location>
        <begin position="225"/>
        <end position="238"/>
    </location>
</feature>
<keyword evidence="7" id="KW-1015">Disulfide bond</keyword>
<keyword evidence="10" id="KW-0472">Membrane</keyword>
<evidence type="ECO:0000259" key="12">
    <source>
        <dbReference type="PROSITE" id="PS51352"/>
    </source>
</evidence>
<keyword evidence="5" id="KW-0249">Electron transport</keyword>
<keyword evidence="8" id="KW-0676">Redox-active center</keyword>
<feature type="chain" id="PRO_5042874276" description="Thioredoxin domain-containing protein" evidence="11">
    <location>
        <begin position="24"/>
        <end position="269"/>
    </location>
</feature>
<protein>
    <recommendedName>
        <fullName evidence="12">Thioredoxin domain-containing protein</fullName>
    </recommendedName>
</protein>
<dbReference type="InterPro" id="IPR052454">
    <property type="entry name" value="TMX_domain-containing"/>
</dbReference>
<keyword evidence="6 10" id="KW-1133">Transmembrane helix</keyword>
<dbReference type="Pfam" id="PF00085">
    <property type="entry name" value="Thioredoxin"/>
    <property type="match status" value="1"/>
</dbReference>
<feature type="region of interest" description="Disordered" evidence="9">
    <location>
        <begin position="221"/>
        <end position="269"/>
    </location>
</feature>
<evidence type="ECO:0000256" key="1">
    <source>
        <dbReference type="ARBA" id="ARBA00004389"/>
    </source>
</evidence>
<evidence type="ECO:0000256" key="10">
    <source>
        <dbReference type="SAM" id="Phobius"/>
    </source>
</evidence>
<dbReference type="PANTHER" id="PTHR46107:SF3">
    <property type="entry name" value="THIOREDOXIN DOMAIN-CONTAINING PROTEIN"/>
    <property type="match status" value="1"/>
</dbReference>
<dbReference type="PROSITE" id="PS51352">
    <property type="entry name" value="THIOREDOXIN_2"/>
    <property type="match status" value="1"/>
</dbReference>
<feature type="transmembrane region" description="Helical" evidence="10">
    <location>
        <begin position="176"/>
        <end position="199"/>
    </location>
</feature>
<dbReference type="GO" id="GO:0005789">
    <property type="term" value="C:endoplasmic reticulum membrane"/>
    <property type="evidence" value="ECO:0007669"/>
    <property type="project" value="UniProtKB-SubCell"/>
</dbReference>
<dbReference type="SUPFAM" id="SSF52833">
    <property type="entry name" value="Thioredoxin-like"/>
    <property type="match status" value="1"/>
</dbReference>
<feature type="transmembrane region" description="Helical" evidence="10">
    <location>
        <begin position="145"/>
        <end position="164"/>
    </location>
</feature>
<sequence>MASWLFSLLVLAVLGEHFPVGFASKSDPLIKVTDDNWKMVLEGEWMVEFMAPWCPACRSFQSTWQSLAEWSKDLDINVGLVDVTENPGLSGRFLVTSLPTVLHIKDGEFRTYTGPRKESDLLSFVDDKKWKDIEPVSSWTHPNSFQMGAVGFFFKVAMFIRSFYNMMTSEYGIPEWGCYIIFAIFTIIVGLLLGLIFVLCCDWLFPPKYVPAYTIPITKKVQGEEERDDESDVIDDTAQEQGDSQKEDTSVRRRQKPNQEAAGEETNSS</sequence>
<proteinExistence type="predicted"/>
<keyword evidence="2" id="KW-0813">Transport</keyword>
<evidence type="ECO:0000256" key="3">
    <source>
        <dbReference type="ARBA" id="ARBA00022729"/>
    </source>
</evidence>
<evidence type="ECO:0000256" key="4">
    <source>
        <dbReference type="ARBA" id="ARBA00022824"/>
    </source>
</evidence>
<dbReference type="Proteomes" id="UP001374579">
    <property type="component" value="Unassembled WGS sequence"/>
</dbReference>
<dbReference type="EMBL" id="JBAMIC010000008">
    <property type="protein sequence ID" value="KAK7103578.1"/>
    <property type="molecule type" value="Genomic_DNA"/>
</dbReference>
<dbReference type="GO" id="GO:0015036">
    <property type="term" value="F:disulfide oxidoreductase activity"/>
    <property type="evidence" value="ECO:0007669"/>
    <property type="project" value="TreeGrafter"/>
</dbReference>
<evidence type="ECO:0000256" key="9">
    <source>
        <dbReference type="SAM" id="MobiDB-lite"/>
    </source>
</evidence>
<evidence type="ECO:0000256" key="6">
    <source>
        <dbReference type="ARBA" id="ARBA00022989"/>
    </source>
</evidence>
<dbReference type="InterPro" id="IPR013766">
    <property type="entry name" value="Thioredoxin_domain"/>
</dbReference>
<name>A0AAN9GC41_9CAEN</name>
<accession>A0AAN9GC41</accession>
<comment type="caution">
    <text evidence="13">The sequence shown here is derived from an EMBL/GenBank/DDBJ whole genome shotgun (WGS) entry which is preliminary data.</text>
</comment>
<evidence type="ECO:0000256" key="11">
    <source>
        <dbReference type="SAM" id="SignalP"/>
    </source>
</evidence>
<dbReference type="AlphaFoldDB" id="A0AAN9GC41"/>
<organism evidence="13 14">
    <name type="scientific">Littorina saxatilis</name>
    <dbReference type="NCBI Taxonomy" id="31220"/>
    <lineage>
        <taxon>Eukaryota</taxon>
        <taxon>Metazoa</taxon>
        <taxon>Spiralia</taxon>
        <taxon>Lophotrochozoa</taxon>
        <taxon>Mollusca</taxon>
        <taxon>Gastropoda</taxon>
        <taxon>Caenogastropoda</taxon>
        <taxon>Littorinimorpha</taxon>
        <taxon>Littorinoidea</taxon>
        <taxon>Littorinidae</taxon>
        <taxon>Littorina</taxon>
    </lineage>
</organism>
<feature type="domain" description="Thioredoxin" evidence="12">
    <location>
        <begin position="12"/>
        <end position="130"/>
    </location>
</feature>
<evidence type="ECO:0000313" key="13">
    <source>
        <dbReference type="EMBL" id="KAK7103578.1"/>
    </source>
</evidence>
<keyword evidence="14" id="KW-1185">Reference proteome</keyword>
<evidence type="ECO:0000313" key="14">
    <source>
        <dbReference type="Proteomes" id="UP001374579"/>
    </source>
</evidence>
<dbReference type="InterPro" id="IPR036249">
    <property type="entry name" value="Thioredoxin-like_sf"/>
</dbReference>
<evidence type="ECO:0000256" key="2">
    <source>
        <dbReference type="ARBA" id="ARBA00022448"/>
    </source>
</evidence>
<comment type="subcellular location">
    <subcellularLocation>
        <location evidence="1">Endoplasmic reticulum membrane</location>
        <topology evidence="1">Single-pass membrane protein</topology>
    </subcellularLocation>
</comment>
<feature type="signal peptide" evidence="11">
    <location>
        <begin position="1"/>
        <end position="23"/>
    </location>
</feature>
<dbReference type="PANTHER" id="PTHR46107">
    <property type="entry name" value="DUMPY: SHORTER THAN WILD-TYPE"/>
    <property type="match status" value="1"/>
</dbReference>
<dbReference type="Gene3D" id="3.40.30.10">
    <property type="entry name" value="Glutaredoxin"/>
    <property type="match status" value="1"/>
</dbReference>
<evidence type="ECO:0000256" key="8">
    <source>
        <dbReference type="ARBA" id="ARBA00023284"/>
    </source>
</evidence>
<evidence type="ECO:0000256" key="7">
    <source>
        <dbReference type="ARBA" id="ARBA00023157"/>
    </source>
</evidence>
<reference evidence="13 14" key="1">
    <citation type="submission" date="2024-02" db="EMBL/GenBank/DDBJ databases">
        <title>Chromosome-scale genome assembly of the rough periwinkle Littorina saxatilis.</title>
        <authorList>
            <person name="De Jode A."/>
            <person name="Faria R."/>
            <person name="Formenti G."/>
            <person name="Sims Y."/>
            <person name="Smith T.P."/>
            <person name="Tracey A."/>
            <person name="Wood J.M.D."/>
            <person name="Zagrodzka Z.B."/>
            <person name="Johannesson K."/>
            <person name="Butlin R.K."/>
            <person name="Leder E.H."/>
        </authorList>
    </citation>
    <scope>NUCLEOTIDE SEQUENCE [LARGE SCALE GENOMIC DNA]</scope>
    <source>
        <strain evidence="13">Snail1</strain>
        <tissue evidence="13">Muscle</tissue>
    </source>
</reference>
<gene>
    <name evidence="13" type="ORF">V1264_018448</name>
</gene>
<keyword evidence="3 11" id="KW-0732">Signal</keyword>
<keyword evidence="4" id="KW-0256">Endoplasmic reticulum</keyword>